<evidence type="ECO:0000256" key="1">
    <source>
        <dbReference type="ARBA" id="ARBA00004141"/>
    </source>
</evidence>
<dbReference type="PANTHER" id="PTHR23511">
    <property type="entry name" value="SYNAPTIC VESICLE GLYCOPROTEIN 2"/>
    <property type="match status" value="1"/>
</dbReference>
<evidence type="ECO:0000256" key="7">
    <source>
        <dbReference type="SAM" id="Phobius"/>
    </source>
</evidence>
<feature type="transmembrane region" description="Helical" evidence="7">
    <location>
        <begin position="67"/>
        <end position="86"/>
    </location>
</feature>
<proteinExistence type="predicted"/>
<dbReference type="PANTHER" id="PTHR23511:SF5">
    <property type="entry name" value="MAJOR FACILITATOR-TYPE TRANSPORTER HXNZ-RELATED"/>
    <property type="match status" value="1"/>
</dbReference>
<accession>A0A5C3DUH0</accession>
<evidence type="ECO:0000256" key="3">
    <source>
        <dbReference type="ARBA" id="ARBA00022692"/>
    </source>
</evidence>
<dbReference type="InterPro" id="IPR036259">
    <property type="entry name" value="MFS_trans_sf"/>
</dbReference>
<dbReference type="Gene3D" id="1.20.1250.20">
    <property type="entry name" value="MFS general substrate transporter like domains"/>
    <property type="match status" value="1"/>
</dbReference>
<keyword evidence="2" id="KW-0813">Transport</keyword>
<evidence type="ECO:0000256" key="6">
    <source>
        <dbReference type="SAM" id="MobiDB-lite"/>
    </source>
</evidence>
<dbReference type="SUPFAM" id="SSF103473">
    <property type="entry name" value="MFS general substrate transporter"/>
    <property type="match status" value="1"/>
</dbReference>
<dbReference type="PROSITE" id="PS50850">
    <property type="entry name" value="MFS"/>
    <property type="match status" value="1"/>
</dbReference>
<dbReference type="OrthoDB" id="3936150at2759"/>
<dbReference type="GO" id="GO:0016020">
    <property type="term" value="C:membrane"/>
    <property type="evidence" value="ECO:0007669"/>
    <property type="project" value="UniProtKB-SubCell"/>
</dbReference>
<keyword evidence="10" id="KW-1185">Reference proteome</keyword>
<dbReference type="Pfam" id="PF00083">
    <property type="entry name" value="Sugar_tr"/>
    <property type="match status" value="1"/>
</dbReference>
<sequence>MLSFLSRNRAIPSSDDSPATRISQETDDATLTEFSRMAHEMGVGGAYERKVALLNKAIKEEIGFGRFQIWLTWLAGFGWFVDNIWFQALSMSLPQIKLEFGPKHVQFATLALYLGLLIGATFWGFMADVIGRRPSWNITLFISAVFGIAVGGAPNFVALGALLSCLGLGLGGNLPVDGAMLIEFIPSTHQWILTFLSIFWCFGQLFAAFIGWAFITNYRCETADNCPKSSNMGWRYTWFLLGAITMLMWVARFWVYPIPESPKYLIGKGRDEEALEVLRFIAAQNGKSTTLTLEQLKAAGEGVTVAFNTSDAGEKKLAREDDVEAKVALPSSTTENIEKKDSEPAESHTQAAPTTTHTQDSTPAAVSTTVKGRFLSSSDLAQLRRSLSEFDSHHIVALFSTPRMAWNTILICFLWGLIGLAYPLYNAFIALYLQNAGANQGETTQAEQYRDLVIIAACGIPGSFAAAALVELPYAGRRGTMAFFTLLTGLFLFLFTTARTPAAVLGWNCATSLTQNAMYAVLYAISYEVFPAPNRGTGDGLAMATQRVFGVIAPIVGAYAGSTPTTPIYVSASFFIAAAVLMLFLPYETRGRSAL</sequence>
<dbReference type="Proteomes" id="UP000324022">
    <property type="component" value="Unassembled WGS sequence"/>
</dbReference>
<reference evidence="9 10" key="1">
    <citation type="submission" date="2018-03" db="EMBL/GenBank/DDBJ databases">
        <authorList>
            <person name="Guldener U."/>
        </authorList>
    </citation>
    <scope>NUCLEOTIDE SEQUENCE [LARGE SCALE GENOMIC DNA]</scope>
    <source>
        <strain evidence="9 10">NBRC100155</strain>
    </source>
</reference>
<evidence type="ECO:0000256" key="5">
    <source>
        <dbReference type="ARBA" id="ARBA00023136"/>
    </source>
</evidence>
<dbReference type="EMBL" id="OOIN01000002">
    <property type="protein sequence ID" value="SPO20649.1"/>
    <property type="molecule type" value="Genomic_DNA"/>
</dbReference>
<evidence type="ECO:0000256" key="4">
    <source>
        <dbReference type="ARBA" id="ARBA00022989"/>
    </source>
</evidence>
<dbReference type="GO" id="GO:0022857">
    <property type="term" value="F:transmembrane transporter activity"/>
    <property type="evidence" value="ECO:0007669"/>
    <property type="project" value="InterPro"/>
</dbReference>
<dbReference type="InterPro" id="IPR020846">
    <property type="entry name" value="MFS_dom"/>
</dbReference>
<comment type="subcellular location">
    <subcellularLocation>
        <location evidence="1">Membrane</location>
        <topology evidence="1">Multi-pass membrane protein</topology>
    </subcellularLocation>
</comment>
<feature type="transmembrane region" description="Helical" evidence="7">
    <location>
        <begin position="107"/>
        <end position="126"/>
    </location>
</feature>
<feature type="transmembrane region" description="Helical" evidence="7">
    <location>
        <begin position="191"/>
        <end position="215"/>
    </location>
</feature>
<feature type="transmembrane region" description="Helical" evidence="7">
    <location>
        <begin position="568"/>
        <end position="587"/>
    </location>
</feature>
<feature type="transmembrane region" description="Helical" evidence="7">
    <location>
        <begin position="453"/>
        <end position="474"/>
    </location>
</feature>
<gene>
    <name evidence="9" type="ORF">UTRI_00125</name>
</gene>
<keyword evidence="5 7" id="KW-0472">Membrane</keyword>
<keyword evidence="3 7" id="KW-0812">Transmembrane</keyword>
<feature type="transmembrane region" description="Helical" evidence="7">
    <location>
        <begin position="409"/>
        <end position="433"/>
    </location>
</feature>
<feature type="transmembrane region" description="Helical" evidence="7">
    <location>
        <begin position="481"/>
        <end position="498"/>
    </location>
</feature>
<feature type="region of interest" description="Disordered" evidence="6">
    <location>
        <begin position="321"/>
        <end position="363"/>
    </location>
</feature>
<feature type="compositionally biased region" description="Low complexity" evidence="6">
    <location>
        <begin position="348"/>
        <end position="359"/>
    </location>
</feature>
<feature type="domain" description="Major facilitator superfamily (MFS) profile" evidence="8">
    <location>
        <begin position="71"/>
        <end position="590"/>
    </location>
</feature>
<dbReference type="AlphaFoldDB" id="A0A5C3DUH0"/>
<evidence type="ECO:0000313" key="10">
    <source>
        <dbReference type="Proteomes" id="UP000324022"/>
    </source>
</evidence>
<name>A0A5C3DUH0_9BASI</name>
<feature type="transmembrane region" description="Helical" evidence="7">
    <location>
        <begin position="235"/>
        <end position="255"/>
    </location>
</feature>
<dbReference type="InterPro" id="IPR005828">
    <property type="entry name" value="MFS_sugar_transport-like"/>
</dbReference>
<evidence type="ECO:0000313" key="9">
    <source>
        <dbReference type="EMBL" id="SPO20649.1"/>
    </source>
</evidence>
<evidence type="ECO:0000256" key="2">
    <source>
        <dbReference type="ARBA" id="ARBA00022448"/>
    </source>
</evidence>
<feature type="compositionally biased region" description="Basic and acidic residues" evidence="6">
    <location>
        <begin position="336"/>
        <end position="346"/>
    </location>
</feature>
<feature type="transmembrane region" description="Helical" evidence="7">
    <location>
        <begin position="138"/>
        <end position="170"/>
    </location>
</feature>
<protein>
    <submittedName>
        <fullName evidence="9">Related to PHO84 - high-affinity inorganic phosphate transporter</fullName>
    </submittedName>
</protein>
<evidence type="ECO:0000259" key="8">
    <source>
        <dbReference type="PROSITE" id="PS50850"/>
    </source>
</evidence>
<organism evidence="9 10">
    <name type="scientific">Ustilago trichophora</name>
    <dbReference type="NCBI Taxonomy" id="86804"/>
    <lineage>
        <taxon>Eukaryota</taxon>
        <taxon>Fungi</taxon>
        <taxon>Dikarya</taxon>
        <taxon>Basidiomycota</taxon>
        <taxon>Ustilaginomycotina</taxon>
        <taxon>Ustilaginomycetes</taxon>
        <taxon>Ustilaginales</taxon>
        <taxon>Ustilaginaceae</taxon>
        <taxon>Ustilago</taxon>
    </lineage>
</organism>
<keyword evidence="4 7" id="KW-1133">Transmembrane helix</keyword>
<feature type="region of interest" description="Disordered" evidence="6">
    <location>
        <begin position="1"/>
        <end position="22"/>
    </location>
</feature>